<evidence type="ECO:0000259" key="7">
    <source>
        <dbReference type="Pfam" id="PF05239"/>
    </source>
</evidence>
<comment type="domain">
    <text evidence="5">The PRC barrel domain binds ribosomal protein uS19.</text>
</comment>
<dbReference type="InterPro" id="IPR011961">
    <property type="entry name" value="RimM"/>
</dbReference>
<keyword evidence="4 5" id="KW-0143">Chaperone</keyword>
<dbReference type="NCBIfam" id="TIGR02273">
    <property type="entry name" value="16S_RimM"/>
    <property type="match status" value="1"/>
</dbReference>
<dbReference type="InterPro" id="IPR002676">
    <property type="entry name" value="RimM_N"/>
</dbReference>
<evidence type="ECO:0000313" key="10">
    <source>
        <dbReference type="Proteomes" id="UP000029278"/>
    </source>
</evidence>
<dbReference type="PATRIC" id="fig|44252.3.peg.6374"/>
<dbReference type="GeneID" id="77006685"/>
<evidence type="ECO:0000313" key="9">
    <source>
        <dbReference type="EMBL" id="MUG23809.1"/>
    </source>
</evidence>
<keyword evidence="1 5" id="KW-0963">Cytoplasm</keyword>
<dbReference type="InterPro" id="IPR009000">
    <property type="entry name" value="Transl_B-barrel_sf"/>
</dbReference>
<feature type="domain" description="RimM N-terminal" evidence="6">
    <location>
        <begin position="7"/>
        <end position="91"/>
    </location>
</feature>
<dbReference type="AlphaFoldDB" id="A0A090YE00"/>
<organism evidence="8 10">
    <name type="scientific">Paenibacillus macerans</name>
    <name type="common">Bacillus macerans</name>
    <dbReference type="NCBI Taxonomy" id="44252"/>
    <lineage>
        <taxon>Bacteria</taxon>
        <taxon>Bacillati</taxon>
        <taxon>Bacillota</taxon>
        <taxon>Bacilli</taxon>
        <taxon>Bacillales</taxon>
        <taxon>Paenibacillaceae</taxon>
        <taxon>Paenibacillus</taxon>
    </lineage>
</organism>
<dbReference type="Gene3D" id="2.30.30.240">
    <property type="entry name" value="PRC-barrel domain"/>
    <property type="match status" value="1"/>
</dbReference>
<dbReference type="InterPro" id="IPR036976">
    <property type="entry name" value="RimM_N_sf"/>
</dbReference>
<dbReference type="SUPFAM" id="SSF50447">
    <property type="entry name" value="Translation proteins"/>
    <property type="match status" value="1"/>
</dbReference>
<comment type="subcellular location">
    <subcellularLocation>
        <location evidence="5">Cytoplasm</location>
    </subcellularLocation>
</comment>
<dbReference type="Pfam" id="PF05239">
    <property type="entry name" value="PRC"/>
    <property type="match status" value="1"/>
</dbReference>
<comment type="subunit">
    <text evidence="5">Binds ribosomal protein uS19.</text>
</comment>
<protein>
    <recommendedName>
        <fullName evidence="5">Ribosome maturation factor RimM</fullName>
    </recommendedName>
</protein>
<evidence type="ECO:0000256" key="3">
    <source>
        <dbReference type="ARBA" id="ARBA00022552"/>
    </source>
</evidence>
<dbReference type="GO" id="GO:0006364">
    <property type="term" value="P:rRNA processing"/>
    <property type="evidence" value="ECO:0007669"/>
    <property type="project" value="UniProtKB-UniRule"/>
</dbReference>
<dbReference type="EMBL" id="JMQA01000058">
    <property type="protein sequence ID" value="KFM90515.1"/>
    <property type="molecule type" value="Genomic_DNA"/>
</dbReference>
<evidence type="ECO:0000256" key="4">
    <source>
        <dbReference type="ARBA" id="ARBA00023186"/>
    </source>
</evidence>
<dbReference type="InterPro" id="IPR011033">
    <property type="entry name" value="PRC_barrel-like_sf"/>
</dbReference>
<dbReference type="OrthoDB" id="9810331at2"/>
<evidence type="ECO:0000259" key="6">
    <source>
        <dbReference type="Pfam" id="PF01782"/>
    </source>
</evidence>
<keyword evidence="3 5" id="KW-0698">rRNA processing</keyword>
<sequence>MSNSLLTVGKIVNTHGIRGELKVLLQTDFPDVRFAPKNRLLIIHPESGEQLAVTVQSSRPYKQMYIVKFNEFSDINEVEKFKGRDLKVTKAESVELPENEYYFHEIIGCRVVSDEGEDLGVIEEILRPGANDVWVAKLPSGKQLLLPVIDDVVLDVNVQDKLVKVHLMEGLL</sequence>
<evidence type="ECO:0000313" key="8">
    <source>
        <dbReference type="EMBL" id="KFM90515.1"/>
    </source>
</evidence>
<dbReference type="STRING" id="44252.DJ90_6379"/>
<dbReference type="HOGENOM" id="CLU_077636_3_1_9"/>
<dbReference type="GO" id="GO:0042274">
    <property type="term" value="P:ribosomal small subunit biogenesis"/>
    <property type="evidence" value="ECO:0007669"/>
    <property type="project" value="UniProtKB-UniRule"/>
</dbReference>
<keyword evidence="2 5" id="KW-0690">Ribosome biogenesis</keyword>
<keyword evidence="10" id="KW-1185">Reference proteome</keyword>
<dbReference type="PANTHER" id="PTHR33692">
    <property type="entry name" value="RIBOSOME MATURATION FACTOR RIMM"/>
    <property type="match status" value="1"/>
</dbReference>
<dbReference type="HAMAP" id="MF_00014">
    <property type="entry name" value="Ribosome_mat_RimM"/>
    <property type="match status" value="1"/>
</dbReference>
<dbReference type="Proteomes" id="UP000442469">
    <property type="component" value="Unassembled WGS sequence"/>
</dbReference>
<evidence type="ECO:0000256" key="2">
    <source>
        <dbReference type="ARBA" id="ARBA00022517"/>
    </source>
</evidence>
<dbReference type="RefSeq" id="WP_036622186.1">
    <property type="nucleotide sequence ID" value="NZ_BGML01000006.1"/>
</dbReference>
<name>A0A090YE00_PAEMA</name>
<dbReference type="GO" id="GO:0005840">
    <property type="term" value="C:ribosome"/>
    <property type="evidence" value="ECO:0007669"/>
    <property type="project" value="InterPro"/>
</dbReference>
<comment type="caution">
    <text evidence="8">The sequence shown here is derived from an EMBL/GenBank/DDBJ whole genome shotgun (WGS) entry which is preliminary data.</text>
</comment>
<dbReference type="Gene3D" id="2.40.30.60">
    <property type="entry name" value="RimM"/>
    <property type="match status" value="1"/>
</dbReference>
<feature type="domain" description="PRC-barrel" evidence="7">
    <location>
        <begin position="98"/>
        <end position="171"/>
    </location>
</feature>
<proteinExistence type="inferred from homology"/>
<dbReference type="GO" id="GO:0005737">
    <property type="term" value="C:cytoplasm"/>
    <property type="evidence" value="ECO:0007669"/>
    <property type="project" value="UniProtKB-SubCell"/>
</dbReference>
<dbReference type="GO" id="GO:0043022">
    <property type="term" value="F:ribosome binding"/>
    <property type="evidence" value="ECO:0007669"/>
    <property type="project" value="InterPro"/>
</dbReference>
<comment type="function">
    <text evidence="5">An accessory protein needed during the final step in the assembly of 30S ribosomal subunit, possibly for assembly of the head region. Essential for efficient processing of 16S rRNA. May be needed both before and after RbfA during the maturation of 16S rRNA. It has affinity for free ribosomal 30S subunits but not for 70S ribosomes.</text>
</comment>
<dbReference type="InterPro" id="IPR027275">
    <property type="entry name" value="PRC-brl_dom"/>
</dbReference>
<dbReference type="Proteomes" id="UP000029278">
    <property type="component" value="Unassembled WGS sequence"/>
</dbReference>
<dbReference type="PANTHER" id="PTHR33692:SF1">
    <property type="entry name" value="RIBOSOME MATURATION FACTOR RIMM"/>
    <property type="match status" value="1"/>
</dbReference>
<accession>A0A090YE00</accession>
<dbReference type="Pfam" id="PF01782">
    <property type="entry name" value="RimM"/>
    <property type="match status" value="1"/>
</dbReference>
<dbReference type="EMBL" id="WNZZ01000011">
    <property type="protein sequence ID" value="MUG23809.1"/>
    <property type="molecule type" value="Genomic_DNA"/>
</dbReference>
<evidence type="ECO:0000256" key="1">
    <source>
        <dbReference type="ARBA" id="ARBA00022490"/>
    </source>
</evidence>
<evidence type="ECO:0000256" key="5">
    <source>
        <dbReference type="HAMAP-Rule" id="MF_00014"/>
    </source>
</evidence>
<reference evidence="9 11" key="2">
    <citation type="submission" date="2019-11" db="EMBL/GenBank/DDBJ databases">
        <title>Draft genome sequences of five Paenibacillus species of dairy origin.</title>
        <authorList>
            <person name="Olajide A.M."/>
            <person name="Chen S."/>
            <person name="Lapointe G."/>
        </authorList>
    </citation>
    <scope>NUCLEOTIDE SEQUENCE [LARGE SCALE GENOMIC DNA]</scope>
    <source>
        <strain evidence="9 11">3CT49</strain>
    </source>
</reference>
<comment type="similarity">
    <text evidence="5">Belongs to the RimM family.</text>
</comment>
<evidence type="ECO:0000313" key="11">
    <source>
        <dbReference type="Proteomes" id="UP000442469"/>
    </source>
</evidence>
<reference evidence="8 10" key="1">
    <citation type="submission" date="2014-04" db="EMBL/GenBank/DDBJ databases">
        <authorList>
            <person name="Bishop-Lilly K.A."/>
            <person name="Broomall S.M."/>
            <person name="Chain P.S."/>
            <person name="Chertkov O."/>
            <person name="Coyne S.R."/>
            <person name="Daligault H.E."/>
            <person name="Davenport K.W."/>
            <person name="Erkkila T."/>
            <person name="Frey K.G."/>
            <person name="Gibbons H.S."/>
            <person name="Gu W."/>
            <person name="Jaissle J."/>
            <person name="Johnson S.L."/>
            <person name="Koroleva G.I."/>
            <person name="Ladner J.T."/>
            <person name="Lo C.-C."/>
            <person name="Minogue T.D."/>
            <person name="Munk C."/>
            <person name="Palacios G.F."/>
            <person name="Redden C.L."/>
            <person name="Rosenzweig C.N."/>
            <person name="Scholz M.B."/>
            <person name="Teshima H."/>
            <person name="Xu Y."/>
        </authorList>
    </citation>
    <scope>NUCLEOTIDE SEQUENCE [LARGE SCALE GENOMIC DNA]</scope>
    <source>
        <strain evidence="8 10">8244</strain>
    </source>
</reference>
<gene>
    <name evidence="5 8" type="primary">rimM</name>
    <name evidence="8" type="ORF">DJ90_6379</name>
    <name evidence="9" type="ORF">GNQ08_15570</name>
</gene>
<dbReference type="SUPFAM" id="SSF50346">
    <property type="entry name" value="PRC-barrel domain"/>
    <property type="match status" value="1"/>
</dbReference>